<evidence type="ECO:0000313" key="1">
    <source>
        <dbReference type="EMBL" id="QUE52237.1"/>
    </source>
</evidence>
<accession>A0A975J1D3</accession>
<sequence length="46" mass="5230">MQKKKTKLVGRDAERGIFISVDEARRRKKTAIVQRVPVGKPPGKKK</sequence>
<dbReference type="KEGG" id="lamb:KBB96_04930"/>
<keyword evidence="2" id="KW-1185">Reference proteome</keyword>
<name>A0A975J1D3_9BACT</name>
<proteinExistence type="predicted"/>
<reference evidence="1" key="1">
    <citation type="submission" date="2021-04" db="EMBL/GenBank/DDBJ databases">
        <title>Luteolibacter sp. 32A isolated from the skin of an Anderson's salamander (Ambystoma andersonii).</title>
        <authorList>
            <person name="Spergser J."/>
            <person name="Busse H.-J."/>
        </authorList>
    </citation>
    <scope>NUCLEOTIDE SEQUENCE</scope>
    <source>
        <strain evidence="1">32A</strain>
    </source>
</reference>
<organism evidence="1 2">
    <name type="scientific">Luteolibacter ambystomatis</name>
    <dbReference type="NCBI Taxonomy" id="2824561"/>
    <lineage>
        <taxon>Bacteria</taxon>
        <taxon>Pseudomonadati</taxon>
        <taxon>Verrucomicrobiota</taxon>
        <taxon>Verrucomicrobiia</taxon>
        <taxon>Verrucomicrobiales</taxon>
        <taxon>Verrucomicrobiaceae</taxon>
        <taxon>Luteolibacter</taxon>
    </lineage>
</organism>
<protein>
    <submittedName>
        <fullName evidence="1">Uncharacterized protein</fullName>
    </submittedName>
</protein>
<dbReference type="AlphaFoldDB" id="A0A975J1D3"/>
<dbReference type="RefSeq" id="WP_211632983.1">
    <property type="nucleotide sequence ID" value="NZ_CP073100.1"/>
</dbReference>
<dbReference type="EMBL" id="CP073100">
    <property type="protein sequence ID" value="QUE52237.1"/>
    <property type="molecule type" value="Genomic_DNA"/>
</dbReference>
<gene>
    <name evidence="1" type="ORF">KBB96_04930</name>
</gene>
<dbReference type="Proteomes" id="UP000676169">
    <property type="component" value="Chromosome"/>
</dbReference>
<evidence type="ECO:0000313" key="2">
    <source>
        <dbReference type="Proteomes" id="UP000676169"/>
    </source>
</evidence>